<keyword evidence="1" id="KW-1133">Transmembrane helix</keyword>
<sequence length="349" mass="40648">MINKTNKNQNLISLLGINKFLFIIAILYLFYILEGDVLDNFGLSSIIPLTFYINDGKLNPWFVTGFSDAECSFIIRIRKNLKYKTDWSIELRFQIGLHKKDKLLLEKLQSYFGVGLIKIQTKDSLQFIVQSIKDLEIIINHFDKYPLITQKSSDYLLFRQAFQLVKNKKHLDKEGIQNLVAIKAVFNKGLPDYLKAAFPEILPYDRPLVYNIIIQDPYWVSGFVSGDGCFNIRFVKNSKSESVNLSFLVTQHDRDAKLLNSLVEYFQCGRYRVRSSRLLHSDYVVTKFDDIKCKIVPFFDKYPLQGEKYLDFLDFKKIMLLKGNSYVSLTKEMLAEIKQIKSGMNKGRK</sequence>
<keyword evidence="3" id="KW-0540">Nuclease</keyword>
<organism evidence="3">
    <name type="scientific">Orbilia brochopaga</name>
    <dbReference type="NCBI Taxonomy" id="3140254"/>
    <lineage>
        <taxon>Eukaryota</taxon>
        <taxon>Fungi</taxon>
        <taxon>Dikarya</taxon>
        <taxon>Ascomycota</taxon>
        <taxon>Pezizomycotina</taxon>
        <taxon>Orbiliomycetes</taxon>
        <taxon>Orbiliales</taxon>
        <taxon>Orbiliaceae</taxon>
        <taxon>Orbilia</taxon>
    </lineage>
</organism>
<feature type="transmembrane region" description="Helical" evidence="1">
    <location>
        <begin position="12"/>
        <end position="33"/>
    </location>
</feature>
<name>A0A481ZLX1_9PEZI</name>
<evidence type="ECO:0000256" key="1">
    <source>
        <dbReference type="SAM" id="Phobius"/>
    </source>
</evidence>
<reference evidence="3" key="2">
    <citation type="submission" date="2019-02" db="EMBL/GenBank/DDBJ databases">
        <authorList>
            <person name="Fang M.L."/>
            <person name="Zhang Y."/>
        </authorList>
    </citation>
    <scope>NUCLEOTIDE SEQUENCE</scope>
    <source>
        <strain evidence="3">YMF1.03216</strain>
    </source>
</reference>
<dbReference type="PANTHER" id="PTHR36181:SF4">
    <property type="entry name" value="LAGLIDADG ENDONUCLEASE"/>
    <property type="match status" value="1"/>
</dbReference>
<reference evidence="3" key="1">
    <citation type="journal article" date="2019" name="Mitochondrial DNA Part B Resour">
        <title>Characterization of the complete mitochondrial genome of Drechslerella brochopaga, a fungal species trapping nematodes with constricting rings.</title>
        <authorList>
            <person name="Fang M."/>
            <person name="Wang S."/>
            <person name="Xu J."/>
            <person name="Jiang L."/>
            <person name="Zhou D."/>
            <person name="Zhang K.-Q."/>
            <person name="Zhang Y."/>
        </authorList>
    </citation>
    <scope>NUCLEOTIDE SEQUENCE</scope>
    <source>
        <strain evidence="3">YMF1.03216</strain>
    </source>
</reference>
<evidence type="ECO:0000313" key="3">
    <source>
        <dbReference type="EMBL" id="QBL02513.1"/>
    </source>
</evidence>
<dbReference type="FunFam" id="3.10.28.10:FF:000010">
    <property type="entry name" value="LAGLIDADG homing endonuclease I-LtrII"/>
    <property type="match status" value="1"/>
</dbReference>
<proteinExistence type="predicted"/>
<dbReference type="RefSeq" id="YP_009568431.1">
    <property type="nucleotide sequence ID" value="NC_041248.1"/>
</dbReference>
<dbReference type="InterPro" id="IPR027434">
    <property type="entry name" value="Homing_endonucl"/>
</dbReference>
<keyword evidence="3" id="KW-0255">Endonuclease</keyword>
<dbReference type="Pfam" id="PF00961">
    <property type="entry name" value="LAGLIDADG_1"/>
    <property type="match status" value="2"/>
</dbReference>
<evidence type="ECO:0000259" key="2">
    <source>
        <dbReference type="Pfam" id="PF00961"/>
    </source>
</evidence>
<keyword evidence="3" id="KW-0378">Hydrolase</keyword>
<dbReference type="SUPFAM" id="SSF55608">
    <property type="entry name" value="Homing endonucleases"/>
    <property type="match status" value="2"/>
</dbReference>
<dbReference type="AlphaFoldDB" id="A0A481ZLX1"/>
<dbReference type="PANTHER" id="PTHR36181">
    <property type="entry name" value="INTRON-ENCODED ENDONUCLEASE AI3-RELATED"/>
    <property type="match status" value="1"/>
</dbReference>
<keyword evidence="3" id="KW-0496">Mitochondrion</keyword>
<protein>
    <submittedName>
        <fullName evidence="3">LAGLIDADG endonuclease</fullName>
    </submittedName>
</protein>
<feature type="domain" description="Homing endonuclease LAGLIDADG" evidence="2">
    <location>
        <begin position="64"/>
        <end position="161"/>
    </location>
</feature>
<dbReference type="GO" id="GO:0005739">
    <property type="term" value="C:mitochondrion"/>
    <property type="evidence" value="ECO:0007669"/>
    <property type="project" value="UniProtKB-ARBA"/>
</dbReference>
<gene>
    <name evidence="3" type="primary">orf349</name>
</gene>
<dbReference type="EMBL" id="MK550698">
    <property type="protein sequence ID" value="QBL02513.1"/>
    <property type="molecule type" value="Genomic_DNA"/>
</dbReference>
<keyword evidence="1" id="KW-0812">Transmembrane</keyword>
<dbReference type="Gene3D" id="3.10.28.10">
    <property type="entry name" value="Homing endonucleases"/>
    <property type="match status" value="2"/>
</dbReference>
<accession>A0A481ZLX1</accession>
<dbReference type="GeneID" id="39411764"/>
<dbReference type="GO" id="GO:0004519">
    <property type="term" value="F:endonuclease activity"/>
    <property type="evidence" value="ECO:0007669"/>
    <property type="project" value="UniProtKB-KW"/>
</dbReference>
<feature type="domain" description="Homing endonuclease LAGLIDADG" evidence="2">
    <location>
        <begin position="221"/>
        <end position="319"/>
    </location>
</feature>
<keyword evidence="1" id="KW-0472">Membrane</keyword>
<geneLocation type="mitochondrion" evidence="3"/>
<dbReference type="InterPro" id="IPR004860">
    <property type="entry name" value="LAGLIDADG_dom"/>
</dbReference>
<dbReference type="InterPro" id="IPR051289">
    <property type="entry name" value="LAGLIDADG_Endonuclease"/>
</dbReference>